<proteinExistence type="predicted"/>
<accession>A0A6A4B0X8</accession>
<dbReference type="Proteomes" id="UP000434957">
    <property type="component" value="Unassembled WGS sequence"/>
</dbReference>
<evidence type="ECO:0000313" key="1">
    <source>
        <dbReference type="EMBL" id="KAE9265001.1"/>
    </source>
</evidence>
<evidence type="ECO:0000313" key="2">
    <source>
        <dbReference type="Proteomes" id="UP000434957"/>
    </source>
</evidence>
<sequence length="148" mass="15959">MASALADGKLQLPTSKVCGCCSVRQAWPMLVMVAALADDKLRLPTSKVRGCCSVRQAWPMLVMVSALADDKLRLPTSKQCPASVADAGDGVRARGWQAATAHQQDAWLLQCPAAWSKLVMGIRATNAKLPSPSRRFMTPEVAGRRCCY</sequence>
<dbReference type="AlphaFoldDB" id="A0A6A4B0X8"/>
<gene>
    <name evidence="1" type="ORF">PR003_g32596</name>
</gene>
<protein>
    <submittedName>
        <fullName evidence="1">Uncharacterized protein</fullName>
    </submittedName>
</protein>
<reference evidence="1 2" key="1">
    <citation type="submission" date="2018-08" db="EMBL/GenBank/DDBJ databases">
        <title>Genomic investigation of the strawberry pathogen Phytophthora fragariae indicates pathogenicity is determined by transcriptional variation in three key races.</title>
        <authorList>
            <person name="Adams T.M."/>
            <person name="Armitage A.D."/>
            <person name="Sobczyk M.K."/>
            <person name="Bates H.J."/>
            <person name="Dunwell J.M."/>
            <person name="Nellist C.F."/>
            <person name="Harrison R.J."/>
        </authorList>
    </citation>
    <scope>NUCLEOTIDE SEQUENCE [LARGE SCALE GENOMIC DNA]</scope>
    <source>
        <strain evidence="1 2">SCRP333</strain>
    </source>
</reference>
<keyword evidence="2" id="KW-1185">Reference proteome</keyword>
<name>A0A6A4B0X8_9STRA</name>
<dbReference type="EMBL" id="QXFT01008086">
    <property type="protein sequence ID" value="KAE9265001.1"/>
    <property type="molecule type" value="Genomic_DNA"/>
</dbReference>
<comment type="caution">
    <text evidence="1">The sequence shown here is derived from an EMBL/GenBank/DDBJ whole genome shotgun (WGS) entry which is preliminary data.</text>
</comment>
<organism evidence="1 2">
    <name type="scientific">Phytophthora rubi</name>
    <dbReference type="NCBI Taxonomy" id="129364"/>
    <lineage>
        <taxon>Eukaryota</taxon>
        <taxon>Sar</taxon>
        <taxon>Stramenopiles</taxon>
        <taxon>Oomycota</taxon>
        <taxon>Peronosporomycetes</taxon>
        <taxon>Peronosporales</taxon>
        <taxon>Peronosporaceae</taxon>
        <taxon>Phytophthora</taxon>
    </lineage>
</organism>